<feature type="domain" description="Tyrosine specific protein phosphatases" evidence="12">
    <location>
        <begin position="1344"/>
        <end position="1419"/>
    </location>
</feature>
<dbReference type="InterPro" id="IPR000387">
    <property type="entry name" value="Tyr_Pase_dom"/>
</dbReference>
<keyword evidence="17" id="KW-1185">Reference proteome</keyword>
<dbReference type="GO" id="GO:0005856">
    <property type="term" value="C:cytoskeleton"/>
    <property type="evidence" value="ECO:0007669"/>
    <property type="project" value="UniProtKB-SubCell"/>
</dbReference>
<feature type="compositionally biased region" description="Low complexity" evidence="10">
    <location>
        <begin position="26"/>
        <end position="57"/>
    </location>
</feature>
<dbReference type="EMBL" id="SDOV01000007">
    <property type="protein sequence ID" value="KAH7639685.1"/>
    <property type="molecule type" value="Genomic_DNA"/>
</dbReference>
<dbReference type="InterPro" id="IPR001478">
    <property type="entry name" value="PDZ"/>
</dbReference>
<dbReference type="InterPro" id="IPR029071">
    <property type="entry name" value="Ubiquitin-like_domsf"/>
</dbReference>
<keyword evidence="7" id="KW-0904">Protein phosphatase</keyword>
<dbReference type="SUPFAM" id="SSF54236">
    <property type="entry name" value="Ubiquitin-like"/>
    <property type="match status" value="1"/>
</dbReference>
<dbReference type="SMART" id="SM00228">
    <property type="entry name" value="PDZ"/>
    <property type="match status" value="1"/>
</dbReference>
<dbReference type="InterPro" id="IPR035963">
    <property type="entry name" value="FERM_2"/>
</dbReference>
<dbReference type="InterPro" id="IPR011993">
    <property type="entry name" value="PH-like_dom_sf"/>
</dbReference>
<dbReference type="PROSITE" id="PS50055">
    <property type="entry name" value="TYR_PHOSPHATASE_PTP"/>
    <property type="match status" value="1"/>
</dbReference>
<dbReference type="InterPro" id="IPR014847">
    <property type="entry name" value="FA"/>
</dbReference>
<evidence type="ECO:0000259" key="11">
    <source>
        <dbReference type="PROSITE" id="PS50055"/>
    </source>
</evidence>
<comment type="similarity">
    <text evidence="3">Belongs to the protein-tyrosine phosphatase family. Non-receptor class subfamily.</text>
</comment>
<feature type="region of interest" description="Disordered" evidence="10">
    <location>
        <begin position="139"/>
        <end position="161"/>
    </location>
</feature>
<dbReference type="SUPFAM" id="SSF50729">
    <property type="entry name" value="PH domain-like"/>
    <property type="match status" value="1"/>
</dbReference>
<dbReference type="Gene3D" id="2.30.42.10">
    <property type="match status" value="1"/>
</dbReference>
<name>A0A922L6Y3_DERFA</name>
<feature type="domain" description="FERM" evidence="13">
    <location>
        <begin position="85"/>
        <end position="455"/>
    </location>
</feature>
<dbReference type="InterPro" id="IPR018979">
    <property type="entry name" value="FERM_N"/>
</dbReference>
<feature type="region of interest" description="Disordered" evidence="10">
    <location>
        <begin position="22"/>
        <end position="57"/>
    </location>
</feature>
<dbReference type="PROSITE" id="PS50057">
    <property type="entry name" value="FERM_3"/>
    <property type="match status" value="1"/>
</dbReference>
<evidence type="ECO:0000256" key="7">
    <source>
        <dbReference type="ARBA" id="ARBA00022912"/>
    </source>
</evidence>
<dbReference type="InterPro" id="IPR019747">
    <property type="entry name" value="FERM_CS"/>
</dbReference>
<accession>A0A922L6Y3</accession>
<dbReference type="SMART" id="SM01196">
    <property type="entry name" value="FERM_C"/>
    <property type="match status" value="1"/>
</dbReference>
<feature type="domain" description="Tyrosine-protein phosphatase" evidence="11">
    <location>
        <begin position="1168"/>
        <end position="1428"/>
    </location>
</feature>
<dbReference type="Pfam" id="PF00102">
    <property type="entry name" value="Y_phosphatase"/>
    <property type="match status" value="1"/>
</dbReference>
<dbReference type="PROSITE" id="PS50106">
    <property type="entry name" value="PDZ"/>
    <property type="match status" value="1"/>
</dbReference>
<evidence type="ECO:0000256" key="1">
    <source>
        <dbReference type="ARBA" id="ARBA00004245"/>
    </source>
</evidence>
<dbReference type="GO" id="GO:0070161">
    <property type="term" value="C:anchoring junction"/>
    <property type="evidence" value="ECO:0007669"/>
    <property type="project" value="UniProtKB-SubCell"/>
</dbReference>
<evidence type="ECO:0000259" key="14">
    <source>
        <dbReference type="PROSITE" id="PS50106"/>
    </source>
</evidence>
<reference evidence="15" key="2">
    <citation type="submission" date="2020-06" db="EMBL/GenBank/DDBJ databases">
        <authorList>
            <person name="Ji K."/>
            <person name="Li J."/>
        </authorList>
    </citation>
    <scope>NUCLEOTIDE SEQUENCE</scope>
    <source>
        <strain evidence="15">JKM2019</strain>
        <tissue evidence="15">Whole body</tissue>
    </source>
</reference>
<evidence type="ECO:0000256" key="10">
    <source>
        <dbReference type="SAM" id="MobiDB-lite"/>
    </source>
</evidence>
<evidence type="ECO:0000313" key="17">
    <source>
        <dbReference type="Proteomes" id="UP000790347"/>
    </source>
</evidence>
<evidence type="ECO:0000256" key="8">
    <source>
        <dbReference type="ARBA" id="ARBA00022949"/>
    </source>
</evidence>
<feature type="region of interest" description="Disordered" evidence="10">
    <location>
        <begin position="1103"/>
        <end position="1148"/>
    </location>
</feature>
<dbReference type="Gene3D" id="1.20.80.10">
    <property type="match status" value="1"/>
</dbReference>
<evidence type="ECO:0000256" key="4">
    <source>
        <dbReference type="ARBA" id="ARBA00013064"/>
    </source>
</evidence>
<comment type="subcellular location">
    <subcellularLocation>
        <location evidence="2">Cell junction</location>
    </subcellularLocation>
    <subcellularLocation>
        <location evidence="1">Cytoplasm</location>
        <location evidence="1">Cytoskeleton</location>
    </subcellularLocation>
</comment>
<feature type="compositionally biased region" description="Polar residues" evidence="10">
    <location>
        <begin position="256"/>
        <end position="265"/>
    </location>
</feature>
<dbReference type="SMART" id="SM01195">
    <property type="entry name" value="FA"/>
    <property type="match status" value="1"/>
</dbReference>
<dbReference type="Pfam" id="PF08736">
    <property type="entry name" value="FA"/>
    <property type="match status" value="1"/>
</dbReference>
<dbReference type="InterPro" id="IPR014352">
    <property type="entry name" value="FERM/acyl-CoA-bd_prot_sf"/>
</dbReference>
<gene>
    <name evidence="16" type="primary">PTPN3</name>
    <name evidence="16" type="ORF">DERF_005232</name>
    <name evidence="15" type="ORF">HUG17_3718</name>
</gene>
<dbReference type="PROSITE" id="PS00661">
    <property type="entry name" value="FERM_2"/>
    <property type="match status" value="1"/>
</dbReference>
<feature type="compositionally biased region" description="Low complexity" evidence="10">
    <location>
        <begin position="597"/>
        <end position="622"/>
    </location>
</feature>
<dbReference type="Pfam" id="PF00373">
    <property type="entry name" value="FERM_M"/>
    <property type="match status" value="1"/>
</dbReference>
<dbReference type="Pfam" id="PF09379">
    <property type="entry name" value="FERM_N"/>
    <property type="match status" value="1"/>
</dbReference>
<feature type="compositionally biased region" description="Low complexity" evidence="10">
    <location>
        <begin position="246"/>
        <end position="255"/>
    </location>
</feature>
<organism evidence="16 17">
    <name type="scientific">Dermatophagoides farinae</name>
    <name type="common">American house dust mite</name>
    <dbReference type="NCBI Taxonomy" id="6954"/>
    <lineage>
        <taxon>Eukaryota</taxon>
        <taxon>Metazoa</taxon>
        <taxon>Ecdysozoa</taxon>
        <taxon>Arthropoda</taxon>
        <taxon>Chelicerata</taxon>
        <taxon>Arachnida</taxon>
        <taxon>Acari</taxon>
        <taxon>Acariformes</taxon>
        <taxon>Sarcoptiformes</taxon>
        <taxon>Astigmata</taxon>
        <taxon>Psoroptidia</taxon>
        <taxon>Analgoidea</taxon>
        <taxon>Pyroglyphidae</taxon>
        <taxon>Dermatophagoidinae</taxon>
        <taxon>Dermatophagoides</taxon>
    </lineage>
</organism>
<evidence type="ECO:0000256" key="9">
    <source>
        <dbReference type="ARBA" id="ARBA00023212"/>
    </source>
</evidence>
<feature type="region of interest" description="Disordered" evidence="10">
    <location>
        <begin position="573"/>
        <end position="625"/>
    </location>
</feature>
<dbReference type="SMART" id="SM00194">
    <property type="entry name" value="PTPc"/>
    <property type="match status" value="1"/>
</dbReference>
<dbReference type="PROSITE" id="PS00383">
    <property type="entry name" value="TYR_PHOSPHATASE_1"/>
    <property type="match status" value="1"/>
</dbReference>
<dbReference type="Gene3D" id="3.90.190.10">
    <property type="entry name" value="Protein tyrosine phosphatase superfamily"/>
    <property type="match status" value="1"/>
</dbReference>
<keyword evidence="6" id="KW-0378">Hydrolase</keyword>
<proteinExistence type="inferred from homology"/>
<dbReference type="SUPFAM" id="SSF52799">
    <property type="entry name" value="(Phosphotyrosine protein) phosphatases II"/>
    <property type="match status" value="1"/>
</dbReference>
<evidence type="ECO:0000256" key="6">
    <source>
        <dbReference type="ARBA" id="ARBA00022801"/>
    </source>
</evidence>
<feature type="region of interest" description="Disordered" evidence="10">
    <location>
        <begin position="938"/>
        <end position="967"/>
    </location>
</feature>
<feature type="compositionally biased region" description="Acidic residues" evidence="10">
    <location>
        <begin position="1121"/>
        <end position="1135"/>
    </location>
</feature>
<dbReference type="PRINTS" id="PR00700">
    <property type="entry name" value="PRTYPHPHTASE"/>
</dbReference>
<feature type="region of interest" description="Disordered" evidence="10">
    <location>
        <begin position="246"/>
        <end position="272"/>
    </location>
</feature>
<dbReference type="InterPro" id="IPR016130">
    <property type="entry name" value="Tyr_Pase_AS"/>
</dbReference>
<dbReference type="SUPFAM" id="SSF50156">
    <property type="entry name" value="PDZ domain-like"/>
    <property type="match status" value="1"/>
</dbReference>
<dbReference type="GO" id="GO:0004725">
    <property type="term" value="F:protein tyrosine phosphatase activity"/>
    <property type="evidence" value="ECO:0007669"/>
    <property type="project" value="UniProtKB-EC"/>
</dbReference>
<keyword evidence="5" id="KW-0963">Cytoplasm</keyword>
<dbReference type="GO" id="GO:0048666">
    <property type="term" value="P:neuron development"/>
    <property type="evidence" value="ECO:0007669"/>
    <property type="project" value="UniProtKB-ARBA"/>
</dbReference>
<dbReference type="SMART" id="SM00404">
    <property type="entry name" value="PTPc_motif"/>
    <property type="match status" value="1"/>
</dbReference>
<dbReference type="Gene3D" id="3.10.20.90">
    <property type="entry name" value="Phosphatidylinositol 3-kinase Catalytic Subunit, Chain A, domain 1"/>
    <property type="match status" value="1"/>
</dbReference>
<dbReference type="FunFam" id="2.30.29.30:FF:000002">
    <property type="entry name" value="Band 4.1-like protein 5 isoform 1"/>
    <property type="match status" value="1"/>
</dbReference>
<evidence type="ECO:0000259" key="13">
    <source>
        <dbReference type="PROSITE" id="PS50057"/>
    </source>
</evidence>
<dbReference type="InterPro" id="IPR029021">
    <property type="entry name" value="Prot-tyrosine_phosphatase-like"/>
</dbReference>
<comment type="caution">
    <text evidence="16">The sequence shown here is derived from an EMBL/GenBank/DDBJ whole genome shotgun (WGS) entry which is preliminary data.</text>
</comment>
<feature type="compositionally biased region" description="Low complexity" evidence="10">
    <location>
        <begin position="1108"/>
        <end position="1117"/>
    </location>
</feature>
<dbReference type="Proteomes" id="UP000790347">
    <property type="component" value="Unassembled WGS sequence"/>
</dbReference>
<dbReference type="SUPFAM" id="SSF47031">
    <property type="entry name" value="Second domain of FERM"/>
    <property type="match status" value="2"/>
</dbReference>
<dbReference type="InterPro" id="IPR036034">
    <property type="entry name" value="PDZ_sf"/>
</dbReference>
<evidence type="ECO:0000256" key="5">
    <source>
        <dbReference type="ARBA" id="ARBA00022490"/>
    </source>
</evidence>
<evidence type="ECO:0000256" key="2">
    <source>
        <dbReference type="ARBA" id="ARBA00004282"/>
    </source>
</evidence>
<feature type="compositionally biased region" description="Low complexity" evidence="10">
    <location>
        <begin position="575"/>
        <end position="587"/>
    </location>
</feature>
<sequence length="1462" mass="164495">MSRKFISILSGTYNVHANEIASGMRQQQQQQSSSSLQQQQQQHQNENDPSLSQSLLSSPNNFGGRFSNLSALITGRTIVPIPETIKCIVHFLDDTEHIFEIDRAAKGEELMDAVFRHLELIEREYFALQFTEIFRSSSSSSSSSQSSVNQQQQPQQDLNDAGITLNCNSPMMMNKRTIVYNKWLDPTKKIRKQMRFCQQPYLLHFRVKFYVTEMTRLLEEYTRYHFYLQIRKDILAGQLCQSSSSTTTTTITTTTMNDGNNSGQKQRQHEEEQDSIMATLASYVLQSELGDYCEDEHRPGYSNEFRFIPNQTDEFCRKVESLHRLHQGQTPADAECNYLEEAKHLELYGVDLHNAKDCDNLDIKIGVSSNGLTIYKINNNGDDSVQQQKYRKINMFSWAKIVKISFKRRCFFIQLKHEGTERFDNLIGFNLCSYRACKSLWKSCVEQHTFFRLHTPKPLTKKFFFFFSLGSKFRYSGKTEFQTIEENRRRLTRTERIFIRNTGRNATMPASSSIIKSSATPIITTNGNDQQQKTKIMDAQKHIVNLKLSTMDGGTTTTTTTAAVTNGCMMKERTSSTSNHHLQSQHQQQRKHSPTALSSMESTGSGSLSSSSASSLLGPSSSTNKKIIMMNEKKAKTLATTTAKNDNDLLTTTKSIITKSVLSSSSSSGHLIHNNNNHHHQKHLKKQSENTIINNNNTSHSNHHSQGFQFISSSSSSTSTSSIESSFMPLNPMDNVEQQQLVKLELENGTNDLNDQKVCCDKSAATITTSNNNMKILTKDNNKKLKIFNSNNDDDDGKSIIDPSTTIITIGGSTVGDQAKISTTTSTTFTTTTAFTPSTLISLPFIDSISTTSSDKTIGSLTNGTILGDDNNNNKDAAAITETSQTSTITEDIQLPNDNDTDNEGNNSLMDKQQQPTFDFDLPIHELIEELYDDAAAAMPNNNDDDDDDGTINQSIIPDPSSDTDSPIHAVTVTMKPDEQGRFGFNVKGGHDQDCRVILVSRILPNTPADYAEPKLHEGDQVLAINGVEVSGLKHEQVVQLIRSTKDSGPEAKLVLSVLPIVCYKPCQCPNESIDTVDHNNHCDPRQSPFHYTPVNYSISSKTFHSEQQQSFSPSPFVDDVNPEESGDDDDDDDDNGMKVEHTSSGGGASLLDTSMNLLHEGLQGDLLIIQFEYLPRRNEDETITIARLLDNVPKNRYLDIAPYDSTRVILNECNTGDYINASFVTMKVEASNVVNRYIATQGPLKRTTSDFWQMVWEQRSTLIVMVTPLIEDGRKKCFKYWPDEGQTMIVNDLLDLTLEDCQDRGAFLERRFKLIDPENKNTHYITHLQYLAWPDQGVPDDDTDFLKLIFKVRDLRQKAPESPVIVHCSAGIGRTGVLILMETGICLIEANQPVYPLELVRIMRNQRAMLIQTSTQFRFVCEALHRVFRDHIVRPLDQYKITDSDMVTKKDADGDETKPLS</sequence>
<dbReference type="Pfam" id="PF00595">
    <property type="entry name" value="PDZ"/>
    <property type="match status" value="1"/>
</dbReference>
<reference evidence="16" key="4">
    <citation type="journal article" date="2022" name="Res Sq">
        <title>Comparative Genomics Reveals Insights into the Divergent Evolution of Astigmatic Mites and Household Pest Adaptations.</title>
        <authorList>
            <person name="Xiong Q."/>
            <person name="Wan A.T.-Y."/>
            <person name="Liu X.-Y."/>
            <person name="Fung C.S.-H."/>
            <person name="Xiao X."/>
            <person name="Malainual N."/>
            <person name="Hou J."/>
            <person name="Wang L."/>
            <person name="Wang M."/>
            <person name="Yang K."/>
            <person name="Cui Y."/>
            <person name="Leung E."/>
            <person name="Nong W."/>
            <person name="Shin S.-K."/>
            <person name="Au S."/>
            <person name="Jeong K.Y."/>
            <person name="Chew F.T."/>
            <person name="Hui J."/>
            <person name="Leung T.F."/>
            <person name="Tungtrongchitr A."/>
            <person name="Zhong N."/>
            <person name="Liu Z."/>
            <person name="Tsui S."/>
        </authorList>
    </citation>
    <scope>NUCLEOTIDE SEQUENCE</scope>
    <source>
        <strain evidence="16">Derf</strain>
        <tissue evidence="16">Whole organism</tissue>
    </source>
</reference>
<evidence type="ECO:0000259" key="12">
    <source>
        <dbReference type="PROSITE" id="PS50056"/>
    </source>
</evidence>
<feature type="region of interest" description="Disordered" evidence="10">
    <location>
        <begin position="693"/>
        <end position="716"/>
    </location>
</feature>
<dbReference type="InterPro" id="IPR003595">
    <property type="entry name" value="Tyr_Pase_cat"/>
</dbReference>
<dbReference type="PROSITE" id="PS50056">
    <property type="entry name" value="TYR_PHOSPHATASE_2"/>
    <property type="match status" value="1"/>
</dbReference>
<feature type="compositionally biased region" description="Low complexity" evidence="10">
    <location>
        <begin position="955"/>
        <end position="967"/>
    </location>
</feature>
<dbReference type="Pfam" id="PF09380">
    <property type="entry name" value="FERM_C"/>
    <property type="match status" value="1"/>
</dbReference>
<evidence type="ECO:0000313" key="16">
    <source>
        <dbReference type="EMBL" id="KAH9521588.1"/>
    </source>
</evidence>
<dbReference type="InterPro" id="IPR019748">
    <property type="entry name" value="FERM_central"/>
</dbReference>
<dbReference type="GO" id="GO:0071944">
    <property type="term" value="C:cell periphery"/>
    <property type="evidence" value="ECO:0007669"/>
    <property type="project" value="UniProtKB-ARBA"/>
</dbReference>
<feature type="compositionally biased region" description="Low complexity" evidence="10">
    <location>
        <begin position="139"/>
        <end position="156"/>
    </location>
</feature>
<evidence type="ECO:0000256" key="3">
    <source>
        <dbReference type="ARBA" id="ARBA00009649"/>
    </source>
</evidence>
<dbReference type="PANTHER" id="PTHR45706">
    <property type="entry name" value="TYROSINE-PROTEIN PHOSPHATASE"/>
    <property type="match status" value="1"/>
</dbReference>
<dbReference type="InterPro" id="IPR018980">
    <property type="entry name" value="FERM_PH-like_C"/>
</dbReference>
<dbReference type="SMART" id="SM00295">
    <property type="entry name" value="B41"/>
    <property type="match status" value="1"/>
</dbReference>
<dbReference type="EC" id="3.1.3.48" evidence="4"/>
<dbReference type="PANTHER" id="PTHR45706:SF4">
    <property type="entry name" value="TYROSINE-PROTEIN PHOSPHATASE"/>
    <property type="match status" value="1"/>
</dbReference>
<reference evidence="16" key="1">
    <citation type="submission" date="2013-05" db="EMBL/GenBank/DDBJ databases">
        <authorList>
            <person name="Yim A.K.Y."/>
            <person name="Chan T.F."/>
            <person name="Ji K.M."/>
            <person name="Liu X.Y."/>
            <person name="Zhou J.W."/>
            <person name="Li R.Q."/>
            <person name="Yang K.Y."/>
            <person name="Li J."/>
            <person name="Li M."/>
            <person name="Law P.T.W."/>
            <person name="Wu Y.L."/>
            <person name="Cai Z.L."/>
            <person name="Qin H."/>
            <person name="Bao Y."/>
            <person name="Leung R.K.K."/>
            <person name="Ng P.K.S."/>
            <person name="Zou J."/>
            <person name="Zhong X.J."/>
            <person name="Ran P.X."/>
            <person name="Zhong N.S."/>
            <person name="Liu Z.G."/>
            <person name="Tsui S.K.W."/>
        </authorList>
    </citation>
    <scope>NUCLEOTIDE SEQUENCE</scope>
    <source>
        <strain evidence="16">Derf</strain>
        <tissue evidence="16">Whole organism</tissue>
    </source>
</reference>
<feature type="domain" description="PDZ" evidence="14">
    <location>
        <begin position="972"/>
        <end position="1045"/>
    </location>
</feature>
<protein>
    <recommendedName>
        <fullName evidence="4">protein-tyrosine-phosphatase</fullName>
        <ecNumber evidence="4">3.1.3.48</ecNumber>
    </recommendedName>
</protein>
<evidence type="ECO:0000313" key="15">
    <source>
        <dbReference type="EMBL" id="KAH7639685.1"/>
    </source>
</evidence>
<dbReference type="EMBL" id="ASGP02000002">
    <property type="protein sequence ID" value="KAH9521588.1"/>
    <property type="molecule type" value="Genomic_DNA"/>
</dbReference>
<dbReference type="GO" id="GO:0009887">
    <property type="term" value="P:animal organ morphogenesis"/>
    <property type="evidence" value="ECO:0007669"/>
    <property type="project" value="UniProtKB-ARBA"/>
</dbReference>
<dbReference type="InterPro" id="IPR000242">
    <property type="entry name" value="PTP_cat"/>
</dbReference>
<dbReference type="Proteomes" id="UP000828236">
    <property type="component" value="Unassembled WGS sequence"/>
</dbReference>
<keyword evidence="8" id="KW-0965">Cell junction</keyword>
<dbReference type="InterPro" id="IPR000299">
    <property type="entry name" value="FERM_domain"/>
</dbReference>
<dbReference type="Gene3D" id="2.30.29.30">
    <property type="entry name" value="Pleckstrin-homology domain (PH domain)/Phosphotyrosine-binding domain (PTB)"/>
    <property type="match status" value="1"/>
</dbReference>
<reference evidence="15" key="3">
    <citation type="journal article" date="2021" name="World Allergy Organ. J.">
        <title>Chromosome-level assembly of Dermatophagoides farinae genome and transcriptome reveals two novel allergens Der f 37 and Der f 39.</title>
        <authorList>
            <person name="Chen J."/>
            <person name="Cai Z."/>
            <person name="Fan D."/>
            <person name="Hu J."/>
            <person name="Hou Y."/>
            <person name="He Y."/>
            <person name="Zhang Z."/>
            <person name="Zhao Z."/>
            <person name="Gao P."/>
            <person name="Hu W."/>
            <person name="Sun J."/>
            <person name="Li J."/>
            <person name="Ji K."/>
        </authorList>
    </citation>
    <scope>NUCLEOTIDE SEQUENCE</scope>
    <source>
        <strain evidence="15">JKM2019</strain>
    </source>
</reference>
<keyword evidence="9" id="KW-0206">Cytoskeleton</keyword>
<dbReference type="PROSITE" id="PS00660">
    <property type="entry name" value="FERM_1"/>
    <property type="match status" value="1"/>
</dbReference>
<dbReference type="CDD" id="cd14473">
    <property type="entry name" value="FERM_B-lobe"/>
    <property type="match status" value="1"/>
</dbReference>
<dbReference type="InterPro" id="IPR019749">
    <property type="entry name" value="Band_41_domain"/>
</dbReference>